<keyword evidence="8" id="KW-1185">Reference proteome</keyword>
<gene>
    <name evidence="7" type="primary">mreB1</name>
    <name evidence="6" type="synonym">mreB</name>
    <name evidence="7" type="ORF">WPS_34940</name>
</gene>
<dbReference type="NCBIfam" id="NF010539">
    <property type="entry name" value="PRK13927.1"/>
    <property type="match status" value="1"/>
</dbReference>
<dbReference type="EMBL" id="AP025523">
    <property type="protein sequence ID" value="BDE08218.1"/>
    <property type="molecule type" value="Genomic_DNA"/>
</dbReference>
<feature type="binding site" evidence="6">
    <location>
        <begin position="292"/>
        <end position="295"/>
    </location>
    <ligand>
        <name>ATP</name>
        <dbReference type="ChEBI" id="CHEBI:30616"/>
    </ligand>
</feature>
<keyword evidence="2 6" id="KW-0547">Nucleotide-binding</keyword>
<evidence type="ECO:0000256" key="3">
    <source>
        <dbReference type="ARBA" id="ARBA00022840"/>
    </source>
</evidence>
<dbReference type="KEGG" id="vab:WPS_34940"/>
<dbReference type="GO" id="GO:0008360">
    <property type="term" value="P:regulation of cell shape"/>
    <property type="evidence" value="ECO:0007669"/>
    <property type="project" value="UniProtKB-UniRule"/>
</dbReference>
<comment type="subcellular location">
    <subcellularLocation>
        <location evidence="6">Cytoplasm</location>
    </subcellularLocation>
    <text evidence="6">Membrane-associated.</text>
</comment>
<evidence type="ECO:0000313" key="7">
    <source>
        <dbReference type="EMBL" id="BDE08218.1"/>
    </source>
</evidence>
<dbReference type="PRINTS" id="PR01652">
    <property type="entry name" value="SHAPEPROTEIN"/>
</dbReference>
<dbReference type="PANTHER" id="PTHR42749:SF1">
    <property type="entry name" value="CELL SHAPE-DETERMINING PROTEIN MREB"/>
    <property type="match status" value="1"/>
</dbReference>
<feature type="binding site" evidence="6">
    <location>
        <begin position="21"/>
        <end position="23"/>
    </location>
    <ligand>
        <name>ATP</name>
        <dbReference type="ChEBI" id="CHEBI:30616"/>
    </ligand>
</feature>
<evidence type="ECO:0000313" key="8">
    <source>
        <dbReference type="Proteomes" id="UP001317532"/>
    </source>
</evidence>
<comment type="function">
    <text evidence="6">Forms membrane-associated dynamic filaments that are essential for cell shape determination. Acts by regulating cell wall synthesis and cell elongation, and thus cell shape. A feedback loop between cell geometry and MreB localization may maintain elongated cell shape by targeting cell wall growth to regions of negative cell wall curvature.</text>
</comment>
<evidence type="ECO:0000256" key="1">
    <source>
        <dbReference type="ARBA" id="ARBA00022490"/>
    </source>
</evidence>
<name>A0AAN2CBM7_UNVUL</name>
<keyword evidence="4 6" id="KW-0133">Cell shape</keyword>
<protein>
    <recommendedName>
        <fullName evidence="6">Cell shape-determining protein MreB</fullName>
    </recommendedName>
</protein>
<dbReference type="GO" id="GO:0005524">
    <property type="term" value="F:ATP binding"/>
    <property type="evidence" value="ECO:0007669"/>
    <property type="project" value="UniProtKB-KW"/>
</dbReference>
<dbReference type="Pfam" id="PF06723">
    <property type="entry name" value="MreB_Mbl"/>
    <property type="match status" value="1"/>
</dbReference>
<dbReference type="SUPFAM" id="SSF53067">
    <property type="entry name" value="Actin-like ATPase domain"/>
    <property type="match status" value="2"/>
</dbReference>
<comment type="similarity">
    <text evidence="5 6">Belongs to the FtsA/MreB family.</text>
</comment>
<dbReference type="InterPro" id="IPR004753">
    <property type="entry name" value="MreB"/>
</dbReference>
<comment type="subunit">
    <text evidence="6">Forms polymers.</text>
</comment>
<proteinExistence type="inferred from homology"/>
<dbReference type="HAMAP" id="MF_02207">
    <property type="entry name" value="MreB"/>
    <property type="match status" value="1"/>
</dbReference>
<feature type="binding site" evidence="6">
    <location>
        <begin position="212"/>
        <end position="215"/>
    </location>
    <ligand>
        <name>ATP</name>
        <dbReference type="ChEBI" id="CHEBI:30616"/>
    </ligand>
</feature>
<evidence type="ECO:0000256" key="2">
    <source>
        <dbReference type="ARBA" id="ARBA00022741"/>
    </source>
</evidence>
<organism evidence="7 8">
    <name type="scientific">Vulcanimicrobium alpinum</name>
    <dbReference type="NCBI Taxonomy" id="3016050"/>
    <lineage>
        <taxon>Bacteria</taxon>
        <taxon>Bacillati</taxon>
        <taxon>Vulcanimicrobiota</taxon>
        <taxon>Vulcanimicrobiia</taxon>
        <taxon>Vulcanimicrobiales</taxon>
        <taxon>Vulcanimicrobiaceae</taxon>
        <taxon>Vulcanimicrobium</taxon>
    </lineage>
</organism>
<reference evidence="7 8" key="1">
    <citation type="journal article" date="2022" name="ISME Commun">
        <title>Vulcanimicrobium alpinus gen. nov. sp. nov., the first cultivated representative of the candidate phylum 'Eremiobacterota', is a metabolically versatile aerobic anoxygenic phototroph.</title>
        <authorList>
            <person name="Yabe S."/>
            <person name="Muto K."/>
            <person name="Abe K."/>
            <person name="Yokota A."/>
            <person name="Staudigel H."/>
            <person name="Tebo B.M."/>
        </authorList>
    </citation>
    <scope>NUCLEOTIDE SEQUENCE [LARGE SCALE GENOMIC DNA]</scope>
    <source>
        <strain evidence="7 8">WC8-2</strain>
    </source>
</reference>
<dbReference type="AlphaFoldDB" id="A0AAN2CBM7"/>
<keyword evidence="3 6" id="KW-0067">ATP-binding</keyword>
<dbReference type="PANTHER" id="PTHR42749">
    <property type="entry name" value="CELL SHAPE-DETERMINING PROTEIN MREB"/>
    <property type="match status" value="1"/>
</dbReference>
<keyword evidence="1 6" id="KW-0963">Cytoplasm</keyword>
<dbReference type="RefSeq" id="WP_317995763.1">
    <property type="nucleotide sequence ID" value="NZ_AP025523.1"/>
</dbReference>
<accession>A0AAN2CBM7</accession>
<dbReference type="CDD" id="cd10225">
    <property type="entry name" value="ASKHA_NBD_MreB-like"/>
    <property type="match status" value="1"/>
</dbReference>
<dbReference type="InterPro" id="IPR056546">
    <property type="entry name" value="MreB_MamK-like"/>
</dbReference>
<dbReference type="InterPro" id="IPR043129">
    <property type="entry name" value="ATPase_NBD"/>
</dbReference>
<dbReference type="GO" id="GO:0000902">
    <property type="term" value="P:cell morphogenesis"/>
    <property type="evidence" value="ECO:0007669"/>
    <property type="project" value="InterPro"/>
</dbReference>
<feature type="binding site" evidence="6">
    <location>
        <begin position="165"/>
        <end position="167"/>
    </location>
    <ligand>
        <name>ATP</name>
        <dbReference type="ChEBI" id="CHEBI:30616"/>
    </ligand>
</feature>
<dbReference type="Proteomes" id="UP001317532">
    <property type="component" value="Chromosome"/>
</dbReference>
<evidence type="ECO:0000256" key="6">
    <source>
        <dbReference type="HAMAP-Rule" id="MF_02207"/>
    </source>
</evidence>
<sequence length="362" mass="37793">MSLAGSVRATFSPDIGIDLGTANTVVYSHDEGVLISEPSVVAYRTSDDAVVAIGQAAKELDGRAPGRIRVVHPLRGGTISDFRGAHALVKTVVDRALASRTRIAPRVIACVPGCATDIECKAVEEAIRAAGPRITTFVPQAVAAAVGAGLDIMGTTPRMVIDIGGGTTEIAVLVLGGVVAMHSIKIGGDTFDEAIVARLRREYFGIGPLTAERLKIERGYAGRAPGREPYSVSGTNMAALRPGKRFVDETLVGEAMADGIDKIARAAWSILEATPPDLAGELLEAGIVLTGGGALIPGFAGEIGARTNVPTTVADDPLGCVARGAGEILASPGLLERLRPHADRLTRWYQSLRIGMRESYSR</sequence>
<evidence type="ECO:0000256" key="5">
    <source>
        <dbReference type="ARBA" id="ARBA00023458"/>
    </source>
</evidence>
<dbReference type="Gene3D" id="3.30.420.40">
    <property type="match status" value="3"/>
</dbReference>
<dbReference type="GO" id="GO:0005737">
    <property type="term" value="C:cytoplasm"/>
    <property type="evidence" value="ECO:0007669"/>
    <property type="project" value="UniProtKB-SubCell"/>
</dbReference>
<evidence type="ECO:0000256" key="4">
    <source>
        <dbReference type="ARBA" id="ARBA00022960"/>
    </source>
</evidence>